<dbReference type="SUPFAM" id="SSF55418">
    <property type="entry name" value="eIF4e-like"/>
    <property type="match status" value="1"/>
</dbReference>
<feature type="compositionally biased region" description="Low complexity" evidence="1">
    <location>
        <begin position="1"/>
        <end position="12"/>
    </location>
</feature>
<reference evidence="2" key="1">
    <citation type="submission" date="2022-02" db="EMBL/GenBank/DDBJ databases">
        <authorList>
            <person name="Henning P.M."/>
            <person name="McCubbin A.G."/>
            <person name="Shore J.S."/>
        </authorList>
    </citation>
    <scope>NUCLEOTIDE SEQUENCE</scope>
    <source>
        <strain evidence="2">F60SS</strain>
        <tissue evidence="2">Leaves</tissue>
    </source>
</reference>
<protein>
    <submittedName>
        <fullName evidence="2">Uncharacterized protein</fullName>
    </submittedName>
</protein>
<dbReference type="OrthoDB" id="590761at2759"/>
<evidence type="ECO:0000313" key="3">
    <source>
        <dbReference type="Proteomes" id="UP001141552"/>
    </source>
</evidence>
<accession>A0A9Q0J4J8</accession>
<dbReference type="Gene3D" id="3.30.760.10">
    <property type="entry name" value="RNA Cap, Translation Initiation Factor Eif4e"/>
    <property type="match status" value="1"/>
</dbReference>
<reference evidence="2" key="2">
    <citation type="journal article" date="2023" name="Plants (Basel)">
        <title>Annotation of the Turnera subulata (Passifloraceae) Draft Genome Reveals the S-Locus Evolved after the Divergence of Turneroideae from Passifloroideae in a Stepwise Manner.</title>
        <authorList>
            <person name="Henning P.M."/>
            <person name="Roalson E.H."/>
            <person name="Mir W."/>
            <person name="McCubbin A.G."/>
            <person name="Shore J.S."/>
        </authorList>
    </citation>
    <scope>NUCLEOTIDE SEQUENCE</scope>
    <source>
        <strain evidence="2">F60SS</strain>
    </source>
</reference>
<dbReference type="EMBL" id="JAKUCV010006248">
    <property type="protein sequence ID" value="KAJ4828148.1"/>
    <property type="molecule type" value="Genomic_DNA"/>
</dbReference>
<proteinExistence type="predicted"/>
<dbReference type="AlphaFoldDB" id="A0A9Q0J4J8"/>
<evidence type="ECO:0000313" key="2">
    <source>
        <dbReference type="EMBL" id="KAJ4828148.1"/>
    </source>
</evidence>
<sequence>MKSVPDPLNNDLLDLDPFDESDDDDKIYDEDIQGWSLPDFKCFNVRGGQEKIALWTKNASNEAAQLRTGKQWKEFVQYKDTIGFIFHEDAKNKNAKNRYSI</sequence>
<dbReference type="InterPro" id="IPR023398">
    <property type="entry name" value="TIF_eIF4e-like"/>
</dbReference>
<feature type="region of interest" description="Disordered" evidence="1">
    <location>
        <begin position="1"/>
        <end position="22"/>
    </location>
</feature>
<feature type="compositionally biased region" description="Acidic residues" evidence="1">
    <location>
        <begin position="13"/>
        <end position="22"/>
    </location>
</feature>
<keyword evidence="3" id="KW-1185">Reference proteome</keyword>
<name>A0A9Q0J4J8_9ROSI</name>
<gene>
    <name evidence="2" type="ORF">Tsubulata_005023</name>
</gene>
<dbReference type="Proteomes" id="UP001141552">
    <property type="component" value="Unassembled WGS sequence"/>
</dbReference>
<comment type="caution">
    <text evidence="2">The sequence shown here is derived from an EMBL/GenBank/DDBJ whole genome shotgun (WGS) entry which is preliminary data.</text>
</comment>
<organism evidence="2 3">
    <name type="scientific">Turnera subulata</name>
    <dbReference type="NCBI Taxonomy" id="218843"/>
    <lineage>
        <taxon>Eukaryota</taxon>
        <taxon>Viridiplantae</taxon>
        <taxon>Streptophyta</taxon>
        <taxon>Embryophyta</taxon>
        <taxon>Tracheophyta</taxon>
        <taxon>Spermatophyta</taxon>
        <taxon>Magnoliopsida</taxon>
        <taxon>eudicotyledons</taxon>
        <taxon>Gunneridae</taxon>
        <taxon>Pentapetalae</taxon>
        <taxon>rosids</taxon>
        <taxon>fabids</taxon>
        <taxon>Malpighiales</taxon>
        <taxon>Passifloraceae</taxon>
        <taxon>Turnera</taxon>
    </lineage>
</organism>
<evidence type="ECO:0000256" key="1">
    <source>
        <dbReference type="SAM" id="MobiDB-lite"/>
    </source>
</evidence>